<name>A0A367J0Y7_RHIAZ</name>
<protein>
    <submittedName>
        <fullName evidence="1">Uncharacterized protein</fullName>
    </submittedName>
</protein>
<dbReference type="Proteomes" id="UP000252139">
    <property type="component" value="Unassembled WGS sequence"/>
</dbReference>
<proteinExistence type="predicted"/>
<comment type="caution">
    <text evidence="1">The sequence shown here is derived from an EMBL/GenBank/DDBJ whole genome shotgun (WGS) entry which is preliminary data.</text>
</comment>
<evidence type="ECO:0000313" key="2">
    <source>
        <dbReference type="Proteomes" id="UP000252139"/>
    </source>
</evidence>
<organism evidence="1 2">
    <name type="scientific">Rhizopus azygosporus</name>
    <name type="common">Rhizopus microsporus var. azygosporus</name>
    <dbReference type="NCBI Taxonomy" id="86630"/>
    <lineage>
        <taxon>Eukaryota</taxon>
        <taxon>Fungi</taxon>
        <taxon>Fungi incertae sedis</taxon>
        <taxon>Mucoromycota</taxon>
        <taxon>Mucoromycotina</taxon>
        <taxon>Mucoromycetes</taxon>
        <taxon>Mucorales</taxon>
        <taxon>Mucorineae</taxon>
        <taxon>Rhizopodaceae</taxon>
        <taxon>Rhizopus</taxon>
    </lineage>
</organism>
<keyword evidence="2" id="KW-1185">Reference proteome</keyword>
<sequence>MVTDKIDKWYKRRNEGSYHKTTIESISYRTDIYKQTRIYSKISYLVQKLHSFALD</sequence>
<accession>A0A367J0Y7</accession>
<feature type="non-terminal residue" evidence="1">
    <location>
        <position position="55"/>
    </location>
</feature>
<reference evidence="1 2" key="1">
    <citation type="journal article" date="2018" name="G3 (Bethesda)">
        <title>Phylogenetic and Phylogenomic Definition of Rhizopus Species.</title>
        <authorList>
            <person name="Gryganskyi A.P."/>
            <person name="Golan J."/>
            <person name="Dolatabadi S."/>
            <person name="Mondo S."/>
            <person name="Robb S."/>
            <person name="Idnurm A."/>
            <person name="Muszewska A."/>
            <person name="Steczkiewicz K."/>
            <person name="Masonjones S."/>
            <person name="Liao H.L."/>
            <person name="Gajdeczka M.T."/>
            <person name="Anike F."/>
            <person name="Vuek A."/>
            <person name="Anishchenko I.M."/>
            <person name="Voigt K."/>
            <person name="de Hoog G.S."/>
            <person name="Smith M.E."/>
            <person name="Heitman J."/>
            <person name="Vilgalys R."/>
            <person name="Stajich J.E."/>
        </authorList>
    </citation>
    <scope>NUCLEOTIDE SEQUENCE [LARGE SCALE GENOMIC DNA]</scope>
    <source>
        <strain evidence="1 2">CBS 357.93</strain>
    </source>
</reference>
<dbReference type="AlphaFoldDB" id="A0A367J0Y7"/>
<dbReference type="EMBL" id="PJQL01002610">
    <property type="protein sequence ID" value="RCH83602.1"/>
    <property type="molecule type" value="Genomic_DNA"/>
</dbReference>
<evidence type="ECO:0000313" key="1">
    <source>
        <dbReference type="EMBL" id="RCH83602.1"/>
    </source>
</evidence>
<gene>
    <name evidence="1" type="ORF">CU097_008415</name>
</gene>